<dbReference type="Proteomes" id="UP000284621">
    <property type="component" value="Unassembled WGS sequence"/>
</dbReference>
<organism evidence="2 3">
    <name type="scientific">Anaerobutyricum hallii</name>
    <dbReference type="NCBI Taxonomy" id="39488"/>
    <lineage>
        <taxon>Bacteria</taxon>
        <taxon>Bacillati</taxon>
        <taxon>Bacillota</taxon>
        <taxon>Clostridia</taxon>
        <taxon>Lachnospirales</taxon>
        <taxon>Lachnospiraceae</taxon>
        <taxon>Anaerobutyricum</taxon>
    </lineage>
</organism>
<dbReference type="InterPro" id="IPR003593">
    <property type="entry name" value="AAA+_ATPase"/>
</dbReference>
<evidence type="ECO:0000259" key="1">
    <source>
        <dbReference type="SMART" id="SM00382"/>
    </source>
</evidence>
<dbReference type="InterPro" id="IPR027417">
    <property type="entry name" value="P-loop_NTPase"/>
</dbReference>
<dbReference type="GO" id="GO:0005524">
    <property type="term" value="F:ATP binding"/>
    <property type="evidence" value="ECO:0007669"/>
    <property type="project" value="InterPro"/>
</dbReference>
<dbReference type="EMBL" id="QSID01000018">
    <property type="protein sequence ID" value="RHC61024.1"/>
    <property type="molecule type" value="Genomic_DNA"/>
</dbReference>
<dbReference type="AlphaFoldDB" id="A0A414B2M0"/>
<gene>
    <name evidence="2" type="ORF">DW833_13580</name>
</gene>
<evidence type="ECO:0000313" key="2">
    <source>
        <dbReference type="EMBL" id="RHC61024.1"/>
    </source>
</evidence>
<reference evidence="2 3" key="1">
    <citation type="submission" date="2018-08" db="EMBL/GenBank/DDBJ databases">
        <title>A genome reference for cultivated species of the human gut microbiota.</title>
        <authorList>
            <person name="Zou Y."/>
            <person name="Xue W."/>
            <person name="Luo G."/>
        </authorList>
    </citation>
    <scope>NUCLEOTIDE SEQUENCE [LARGE SCALE GENOMIC DNA]</scope>
    <source>
        <strain evidence="2 3">AM34-3LB</strain>
    </source>
</reference>
<dbReference type="InterPro" id="IPR003959">
    <property type="entry name" value="ATPase_AAA_core"/>
</dbReference>
<dbReference type="GO" id="GO:0016887">
    <property type="term" value="F:ATP hydrolysis activity"/>
    <property type="evidence" value="ECO:0007669"/>
    <property type="project" value="InterPro"/>
</dbReference>
<dbReference type="SUPFAM" id="SSF52540">
    <property type="entry name" value="P-loop containing nucleoside triphosphate hydrolases"/>
    <property type="match status" value="1"/>
</dbReference>
<proteinExistence type="predicted"/>
<dbReference type="CDD" id="cd00009">
    <property type="entry name" value="AAA"/>
    <property type="match status" value="1"/>
</dbReference>
<dbReference type="Gene3D" id="3.40.50.300">
    <property type="entry name" value="P-loop containing nucleotide triphosphate hydrolases"/>
    <property type="match status" value="1"/>
</dbReference>
<evidence type="ECO:0000313" key="3">
    <source>
        <dbReference type="Proteomes" id="UP000284621"/>
    </source>
</evidence>
<sequence>MNIKKAKEDIKNTVRAYLKKNDYGQYSIPSIRQRPMLLMGPPGIGKTQIMQQIAQECNIGLVAYTITHHTRQSAVGLPFIKEKTFDGKSYSVTEYTMSEIIYSIYQYMEESGKKEGILFIDEINCVSETLAPTMLQFLQCKTFGNQAIPEGWIIVAAGNPPEYNRSVHDFDFVTLDRVRKIDIEADLDVFKGYARARHLHPFILSYLELRPQNFYRTENDVDGIQFVTARGWEDLSSLIYTYEELSIKVDEDIIHQFIQHADIAKDVAAYYDLYQKYRDDYDISRILTGQAGADIYSKLFRASFDEHLSCVELLISGLHNYISDALTADNLTTEAYAFLKAYQIELKKQIQNSSDSDSVAPGSDISATVSKVTTSNDNISATSNVAHSDCGTSDSNTAHLDCGTPDSKSSIPTENGLYRVLLQKKAAEYEQGNKAGLTSPEQKNFQLKLLELLTVWTPDSSLPPKEAFLTAKSGFDKQCQTRIDTIKKASSALENAFTFMEEAFDEGQEMVVFVTELTMDPEASQFITGNGCERYFKYNKTLLVGNRRAAILKELDRDAIYSNPNEYEF</sequence>
<accession>A0A414B2M0</accession>
<protein>
    <submittedName>
        <fullName evidence="2">AAA family ATPase</fullName>
    </submittedName>
</protein>
<feature type="domain" description="AAA+ ATPase" evidence="1">
    <location>
        <begin position="32"/>
        <end position="191"/>
    </location>
</feature>
<dbReference type="RefSeq" id="WP_118381600.1">
    <property type="nucleotide sequence ID" value="NZ_CABJFJ010000018.1"/>
</dbReference>
<dbReference type="Pfam" id="PF00004">
    <property type="entry name" value="AAA"/>
    <property type="match status" value="1"/>
</dbReference>
<name>A0A414B2M0_9FIRM</name>
<dbReference type="SMART" id="SM00382">
    <property type="entry name" value="AAA"/>
    <property type="match status" value="1"/>
</dbReference>
<comment type="caution">
    <text evidence="2">The sequence shown here is derived from an EMBL/GenBank/DDBJ whole genome shotgun (WGS) entry which is preliminary data.</text>
</comment>
<keyword evidence="3" id="KW-1185">Reference proteome</keyword>